<evidence type="ECO:0000256" key="1">
    <source>
        <dbReference type="ARBA" id="ARBA00001946"/>
    </source>
</evidence>
<dbReference type="SUPFAM" id="SSF55811">
    <property type="entry name" value="Nudix"/>
    <property type="match status" value="1"/>
</dbReference>
<evidence type="ECO:0000256" key="2">
    <source>
        <dbReference type="ARBA" id="ARBA00022723"/>
    </source>
</evidence>
<evidence type="ECO:0000256" key="3">
    <source>
        <dbReference type="ARBA" id="ARBA00022801"/>
    </source>
</evidence>
<gene>
    <name evidence="6" type="ORF">RPE78_07225</name>
</gene>
<evidence type="ECO:0000256" key="4">
    <source>
        <dbReference type="ARBA" id="ARBA00022842"/>
    </source>
</evidence>
<sequence>MIRRLMDVLGSLLGRRPAALQVAALCTRGRGEKTEVLLITSRGTGRWVTPKGWPMRGRSLSGAAAQEAWEEAGARGRITERAVGYFTYDKGLDSGLDIAVEVAVFHLSQAELSPDFPEAGERERRWFAPEAAAQAVAEEGLSDIILSLTSIKR</sequence>
<dbReference type="InterPro" id="IPR000086">
    <property type="entry name" value="NUDIX_hydrolase_dom"/>
</dbReference>
<dbReference type="InterPro" id="IPR047198">
    <property type="entry name" value="DDP-like_NUDIX"/>
</dbReference>
<proteinExistence type="predicted"/>
<dbReference type="InterPro" id="IPR015797">
    <property type="entry name" value="NUDIX_hydrolase-like_dom_sf"/>
</dbReference>
<name>A0ABZ1DUV5_9RHOB</name>
<dbReference type="Pfam" id="PF00293">
    <property type="entry name" value="NUDIX"/>
    <property type="match status" value="1"/>
</dbReference>
<keyword evidence="4" id="KW-0460">Magnesium</keyword>
<organism evidence="6 7">
    <name type="scientific">Thioclava litoralis</name>
    <dbReference type="NCBI Taxonomy" id="3076557"/>
    <lineage>
        <taxon>Bacteria</taxon>
        <taxon>Pseudomonadati</taxon>
        <taxon>Pseudomonadota</taxon>
        <taxon>Alphaproteobacteria</taxon>
        <taxon>Rhodobacterales</taxon>
        <taxon>Paracoccaceae</taxon>
        <taxon>Thioclava</taxon>
    </lineage>
</organism>
<dbReference type="EMBL" id="CP135443">
    <property type="protein sequence ID" value="WRY32511.1"/>
    <property type="molecule type" value="Genomic_DNA"/>
</dbReference>
<evidence type="ECO:0000313" key="6">
    <source>
        <dbReference type="EMBL" id="WRY32511.1"/>
    </source>
</evidence>
<dbReference type="Proteomes" id="UP001623290">
    <property type="component" value="Chromosome"/>
</dbReference>
<protein>
    <submittedName>
        <fullName evidence="6">NUDIX domain-containing protein</fullName>
    </submittedName>
</protein>
<feature type="domain" description="Nudix hydrolase" evidence="5">
    <location>
        <begin position="14"/>
        <end position="149"/>
    </location>
</feature>
<comment type="cofactor">
    <cofactor evidence="1">
        <name>Mg(2+)</name>
        <dbReference type="ChEBI" id="CHEBI:18420"/>
    </cofactor>
</comment>
<dbReference type="CDD" id="cd04666">
    <property type="entry name" value="NUDIX_DIPP2_like_Nudt4"/>
    <property type="match status" value="1"/>
</dbReference>
<accession>A0ABZ1DUV5</accession>
<keyword evidence="2" id="KW-0479">Metal-binding</keyword>
<dbReference type="Gene3D" id="3.90.79.10">
    <property type="entry name" value="Nucleoside Triphosphate Pyrophosphohydrolase"/>
    <property type="match status" value="1"/>
</dbReference>
<dbReference type="PROSITE" id="PS51462">
    <property type="entry name" value="NUDIX"/>
    <property type="match status" value="1"/>
</dbReference>
<dbReference type="RefSeq" id="WP_406720177.1">
    <property type="nucleotide sequence ID" value="NZ_CP135443.1"/>
</dbReference>
<evidence type="ECO:0000259" key="5">
    <source>
        <dbReference type="PROSITE" id="PS51462"/>
    </source>
</evidence>
<dbReference type="PANTHER" id="PTHR12629">
    <property type="entry name" value="DIPHOSPHOINOSITOL POLYPHOSPHATE PHOSPHOHYDROLASE"/>
    <property type="match status" value="1"/>
</dbReference>
<keyword evidence="3" id="KW-0378">Hydrolase</keyword>
<evidence type="ECO:0000313" key="7">
    <source>
        <dbReference type="Proteomes" id="UP001623290"/>
    </source>
</evidence>
<reference evidence="6 7" key="1">
    <citation type="submission" date="2023-09" db="EMBL/GenBank/DDBJ databases">
        <title>Thioclava shenzhenensis sp. nov., a multidrug resistant bacteria-antagonizing species isolated from coastal seawater.</title>
        <authorList>
            <person name="Long M."/>
        </authorList>
    </citation>
    <scope>NUCLEOTIDE SEQUENCE [LARGE SCALE GENOMIC DNA]</scope>
    <source>
        <strain evidence="6 7">FTW29</strain>
    </source>
</reference>
<dbReference type="PANTHER" id="PTHR12629:SF0">
    <property type="entry name" value="DIPHOSPHOINOSITOL-POLYPHOSPHATE DIPHOSPHATASE"/>
    <property type="match status" value="1"/>
</dbReference>
<keyword evidence="7" id="KW-1185">Reference proteome</keyword>